<evidence type="ECO:0000256" key="1">
    <source>
        <dbReference type="ARBA" id="ARBA00006484"/>
    </source>
</evidence>
<accession>A0AAV9W1W1</accession>
<dbReference type="PANTHER" id="PTHR44169">
    <property type="entry name" value="NADPH-DEPENDENT 1-ACYLDIHYDROXYACETONE PHOSPHATE REDUCTASE"/>
    <property type="match status" value="1"/>
</dbReference>
<dbReference type="GO" id="GO:0000140">
    <property type="term" value="F:acylglycerone-phosphate reductase (NADP+) activity"/>
    <property type="evidence" value="ECO:0007669"/>
    <property type="project" value="TreeGrafter"/>
</dbReference>
<dbReference type="GO" id="GO:0019433">
    <property type="term" value="P:triglyceride catabolic process"/>
    <property type="evidence" value="ECO:0007669"/>
    <property type="project" value="TreeGrafter"/>
</dbReference>
<dbReference type="AlphaFoldDB" id="A0AAV9W1W1"/>
<keyword evidence="4" id="KW-1185">Reference proteome</keyword>
<dbReference type="PRINTS" id="PR00080">
    <property type="entry name" value="SDRFAMILY"/>
</dbReference>
<dbReference type="Proteomes" id="UP001370758">
    <property type="component" value="Unassembled WGS sequence"/>
</dbReference>
<dbReference type="Gene3D" id="3.40.50.720">
    <property type="entry name" value="NAD(P)-binding Rossmann-like Domain"/>
    <property type="match status" value="1"/>
</dbReference>
<dbReference type="GO" id="GO:0006654">
    <property type="term" value="P:phosphatidic acid biosynthetic process"/>
    <property type="evidence" value="ECO:0007669"/>
    <property type="project" value="TreeGrafter"/>
</dbReference>
<protein>
    <submittedName>
        <fullName evidence="3">Uncharacterized protein</fullName>
    </submittedName>
</protein>
<keyword evidence="2" id="KW-0560">Oxidoreductase</keyword>
<dbReference type="InterPro" id="IPR002347">
    <property type="entry name" value="SDR_fam"/>
</dbReference>
<evidence type="ECO:0000313" key="4">
    <source>
        <dbReference type="Proteomes" id="UP001370758"/>
    </source>
</evidence>
<sequence>MSSSQSSGGRRRSALITGCSAGGIGASLAQSLVKSGYLVFASARNTNKIPEALSSRSDVVLVELDVTSTDSVIAALEVVKSSLVERHCKGLDVLVNNSGLGIYGPVLDVDIEQAKALSDVNFFGVIRTVKAFAPLLVEAKGAIVNISSASGEINDPYASIYNASKAALNIASEA</sequence>
<proteinExistence type="inferred from homology"/>
<dbReference type="GO" id="GO:0005783">
    <property type="term" value="C:endoplasmic reticulum"/>
    <property type="evidence" value="ECO:0007669"/>
    <property type="project" value="TreeGrafter"/>
</dbReference>
<dbReference type="PANTHER" id="PTHR44169:SF6">
    <property type="entry name" value="NADPH-DEPENDENT 1-ACYLDIHYDROXYACETONE PHOSPHATE REDUCTASE"/>
    <property type="match status" value="1"/>
</dbReference>
<name>A0AAV9W1W1_9PEZI</name>
<dbReference type="InterPro" id="IPR036291">
    <property type="entry name" value="NAD(P)-bd_dom_sf"/>
</dbReference>
<dbReference type="PRINTS" id="PR00081">
    <property type="entry name" value="GDHRDH"/>
</dbReference>
<comment type="caution">
    <text evidence="3">The sequence shown here is derived from an EMBL/GenBank/DDBJ whole genome shotgun (WGS) entry which is preliminary data.</text>
</comment>
<dbReference type="SUPFAM" id="SSF51735">
    <property type="entry name" value="NAD(P)-binding Rossmann-fold domains"/>
    <property type="match status" value="1"/>
</dbReference>
<dbReference type="EMBL" id="JAVHJL010000007">
    <property type="protein sequence ID" value="KAK6499985.1"/>
    <property type="molecule type" value="Genomic_DNA"/>
</dbReference>
<evidence type="ECO:0000256" key="2">
    <source>
        <dbReference type="ARBA" id="ARBA00023002"/>
    </source>
</evidence>
<dbReference type="GO" id="GO:0004806">
    <property type="term" value="F:triacylglycerol lipase activity"/>
    <property type="evidence" value="ECO:0007669"/>
    <property type="project" value="TreeGrafter"/>
</dbReference>
<gene>
    <name evidence="3" type="ORF">TWF481_010342</name>
</gene>
<reference evidence="3 4" key="1">
    <citation type="submission" date="2023-08" db="EMBL/GenBank/DDBJ databases">
        <authorList>
            <person name="Palmer J.M."/>
        </authorList>
    </citation>
    <scope>NUCLEOTIDE SEQUENCE [LARGE SCALE GENOMIC DNA]</scope>
    <source>
        <strain evidence="3 4">TWF481</strain>
    </source>
</reference>
<dbReference type="Pfam" id="PF00106">
    <property type="entry name" value="adh_short"/>
    <property type="match status" value="1"/>
</dbReference>
<comment type="similarity">
    <text evidence="1">Belongs to the short-chain dehydrogenases/reductases (SDR) family.</text>
</comment>
<dbReference type="GO" id="GO:0005811">
    <property type="term" value="C:lipid droplet"/>
    <property type="evidence" value="ECO:0007669"/>
    <property type="project" value="TreeGrafter"/>
</dbReference>
<evidence type="ECO:0000313" key="3">
    <source>
        <dbReference type="EMBL" id="KAK6499985.1"/>
    </source>
</evidence>
<organism evidence="3 4">
    <name type="scientific">Arthrobotrys musiformis</name>
    <dbReference type="NCBI Taxonomy" id="47236"/>
    <lineage>
        <taxon>Eukaryota</taxon>
        <taxon>Fungi</taxon>
        <taxon>Dikarya</taxon>
        <taxon>Ascomycota</taxon>
        <taxon>Pezizomycotina</taxon>
        <taxon>Orbiliomycetes</taxon>
        <taxon>Orbiliales</taxon>
        <taxon>Orbiliaceae</taxon>
        <taxon>Arthrobotrys</taxon>
    </lineage>
</organism>